<reference evidence="2" key="1">
    <citation type="journal article" date="2014" name="Int. J. Syst. Evol. Microbiol.">
        <title>Complete genome sequence of Corynebacterium casei LMG S-19264T (=DSM 44701T), isolated from a smear-ripened cheese.</title>
        <authorList>
            <consortium name="US DOE Joint Genome Institute (JGI-PGF)"/>
            <person name="Walter F."/>
            <person name="Albersmeier A."/>
            <person name="Kalinowski J."/>
            <person name="Ruckert C."/>
        </authorList>
    </citation>
    <scope>NUCLEOTIDE SEQUENCE</scope>
    <source>
        <strain evidence="2">JCM 15325</strain>
    </source>
</reference>
<organism evidence="2 3">
    <name type="scientific">Sporolactobacillus putidus</name>
    <dbReference type="NCBI Taxonomy" id="492735"/>
    <lineage>
        <taxon>Bacteria</taxon>
        <taxon>Bacillati</taxon>
        <taxon>Bacillota</taxon>
        <taxon>Bacilli</taxon>
        <taxon>Bacillales</taxon>
        <taxon>Sporolactobacillaceae</taxon>
        <taxon>Sporolactobacillus</taxon>
    </lineage>
</organism>
<dbReference type="EMBL" id="BMOK01000019">
    <property type="protein sequence ID" value="GGL64440.1"/>
    <property type="molecule type" value="Genomic_DNA"/>
</dbReference>
<dbReference type="RefSeq" id="WP_188804912.1">
    <property type="nucleotide sequence ID" value="NZ_BMOK01000019.1"/>
</dbReference>
<keyword evidence="1" id="KW-0812">Transmembrane</keyword>
<feature type="transmembrane region" description="Helical" evidence="1">
    <location>
        <begin position="33"/>
        <end position="52"/>
    </location>
</feature>
<evidence type="ECO:0000313" key="2">
    <source>
        <dbReference type="EMBL" id="GGL64440.1"/>
    </source>
</evidence>
<comment type="caution">
    <text evidence="2">The sequence shown here is derived from an EMBL/GenBank/DDBJ whole genome shotgun (WGS) entry which is preliminary data.</text>
</comment>
<accession>A0A917SAE7</accession>
<sequence length="53" mass="6043">MEAKKTDYIEAEERQQISSSIDDRETVKLNRKLFLTNCVLAISIAVNVKLLFG</sequence>
<protein>
    <submittedName>
        <fullName evidence="2">Uncharacterized protein</fullName>
    </submittedName>
</protein>
<gene>
    <name evidence="2" type="ORF">GCM10007968_30430</name>
</gene>
<evidence type="ECO:0000256" key="1">
    <source>
        <dbReference type="SAM" id="Phobius"/>
    </source>
</evidence>
<keyword evidence="1" id="KW-0472">Membrane</keyword>
<keyword evidence="3" id="KW-1185">Reference proteome</keyword>
<reference evidence="2" key="2">
    <citation type="submission" date="2020-09" db="EMBL/GenBank/DDBJ databases">
        <authorList>
            <person name="Sun Q."/>
            <person name="Ohkuma M."/>
        </authorList>
    </citation>
    <scope>NUCLEOTIDE SEQUENCE</scope>
    <source>
        <strain evidence="2">JCM 15325</strain>
    </source>
</reference>
<evidence type="ECO:0000313" key="3">
    <source>
        <dbReference type="Proteomes" id="UP000654670"/>
    </source>
</evidence>
<dbReference type="Proteomes" id="UP000654670">
    <property type="component" value="Unassembled WGS sequence"/>
</dbReference>
<keyword evidence="1" id="KW-1133">Transmembrane helix</keyword>
<proteinExistence type="predicted"/>
<name>A0A917SAE7_9BACL</name>
<dbReference type="AlphaFoldDB" id="A0A917SAE7"/>